<comment type="caution">
    <text evidence="2">The sequence shown here is derived from an EMBL/GenBank/DDBJ whole genome shotgun (WGS) entry which is preliminary data.</text>
</comment>
<evidence type="ECO:0000313" key="2">
    <source>
        <dbReference type="EMBL" id="MBZ0156226.1"/>
    </source>
</evidence>
<reference evidence="2" key="2">
    <citation type="submission" date="2021-08" db="EMBL/GenBank/DDBJ databases">
        <authorList>
            <person name="Dalcin Martins P."/>
        </authorList>
    </citation>
    <scope>NUCLEOTIDE SEQUENCE</scope>
    <source>
        <strain evidence="2">MAG_39</strain>
    </source>
</reference>
<feature type="signal peptide" evidence="1">
    <location>
        <begin position="1"/>
        <end position="23"/>
    </location>
</feature>
<proteinExistence type="predicted"/>
<dbReference type="EMBL" id="JAIOIV010000072">
    <property type="protein sequence ID" value="MBZ0156226.1"/>
    <property type="molecule type" value="Genomic_DNA"/>
</dbReference>
<feature type="chain" id="PRO_5037107703" evidence="1">
    <location>
        <begin position="24"/>
        <end position="131"/>
    </location>
</feature>
<sequence length="131" mass="15002">MRSGHAWKVLVIGLLISSPVAYAGDICFTDQDAQRLVVDLERGRNYQEQIELYRQANSELERQVGYLKEVVALQKEQLLLSRDAVKQYQELIDYQRKSYEHALQEKKPDLLKKLIDSLGLIGIGVLFGLVL</sequence>
<accession>A0A953LWS1</accession>
<keyword evidence="1" id="KW-0732">Signal</keyword>
<gene>
    <name evidence="2" type="ORF">K8I29_08470</name>
</gene>
<reference evidence="2" key="1">
    <citation type="journal article" date="2021" name="bioRxiv">
        <title>Unraveling nitrogen, sulfur and carbon metabolic pathways and microbial community transcriptional responses to substrate deprivation and toxicity stresses in a bioreactor mimicking anoxic brackish coastal sediment conditions.</title>
        <authorList>
            <person name="Martins P.D."/>
            <person name="Echeveste M.J."/>
            <person name="Arshad A."/>
            <person name="Kurth J."/>
            <person name="Ouboter H."/>
            <person name="Jetten M.S.M."/>
            <person name="Welte C.U."/>
        </authorList>
    </citation>
    <scope>NUCLEOTIDE SEQUENCE</scope>
    <source>
        <strain evidence="2">MAG_39</strain>
    </source>
</reference>
<evidence type="ECO:0000256" key="1">
    <source>
        <dbReference type="SAM" id="SignalP"/>
    </source>
</evidence>
<dbReference type="Proteomes" id="UP000705867">
    <property type="component" value="Unassembled WGS sequence"/>
</dbReference>
<organism evidence="2 3">
    <name type="scientific">Candidatus Nitrobium versatile</name>
    <dbReference type="NCBI Taxonomy" id="2884831"/>
    <lineage>
        <taxon>Bacteria</taxon>
        <taxon>Pseudomonadati</taxon>
        <taxon>Nitrospirota</taxon>
        <taxon>Nitrospiria</taxon>
        <taxon>Nitrospirales</taxon>
        <taxon>Nitrospiraceae</taxon>
        <taxon>Candidatus Nitrobium</taxon>
    </lineage>
</organism>
<name>A0A953LWS1_9BACT</name>
<dbReference type="AlphaFoldDB" id="A0A953LWS1"/>
<evidence type="ECO:0000313" key="3">
    <source>
        <dbReference type="Proteomes" id="UP000705867"/>
    </source>
</evidence>
<protein>
    <submittedName>
        <fullName evidence="2">Uncharacterized protein</fullName>
    </submittedName>
</protein>